<keyword evidence="2" id="KW-0645">Protease</keyword>
<accession>S8EZH7</accession>
<evidence type="ECO:0000256" key="2">
    <source>
        <dbReference type="ARBA" id="ARBA00022670"/>
    </source>
</evidence>
<keyword evidence="7" id="KW-1185">Reference proteome</keyword>
<comment type="similarity">
    <text evidence="1">Belongs to the peptidase C48 family.</text>
</comment>
<dbReference type="Pfam" id="PF02902">
    <property type="entry name" value="Peptidase_C48"/>
    <property type="match status" value="1"/>
</dbReference>
<dbReference type="HOGENOM" id="CLU_1117955_0_0_1"/>
<keyword evidence="4" id="KW-0732">Signal</keyword>
<evidence type="ECO:0000259" key="5">
    <source>
        <dbReference type="PROSITE" id="PS50600"/>
    </source>
</evidence>
<evidence type="ECO:0000256" key="3">
    <source>
        <dbReference type="ARBA" id="ARBA00022801"/>
    </source>
</evidence>
<sequence>MLSGWLRAENWLLLLRPLGAIVADTRLLLSRIPWHARIRGLESEPYTHFLATYLSRNWMASDHINAYLEVVQDKIVASPQYQRDRCRVQICHTYFTQILDSHYEEAQRQKGGIVPSDCVLPEWMLVDRDAHTAGHLSSLGLVFNLNNRHWVSVVIELDTHTILYGDSLKAEMPSDLAAKLHWWLRLFSPTTFDTRPLPCTTQALMDTYSCGLLSSNAVAHHYFAEEYPLIPSSGVDTGRMQILRQIWEYSKKKGSSGAHSTSKIWLSLLW</sequence>
<dbReference type="PROSITE" id="PS50600">
    <property type="entry name" value="ULP_PROTEASE"/>
    <property type="match status" value="1"/>
</dbReference>
<feature type="chain" id="PRO_5004550665" description="Ubiquitin-like protease family profile domain-containing protein" evidence="4">
    <location>
        <begin position="24"/>
        <end position="270"/>
    </location>
</feature>
<name>S8EZH7_FOMSC</name>
<proteinExistence type="inferred from homology"/>
<organism evidence="6 7">
    <name type="scientific">Fomitopsis schrenkii</name>
    <name type="common">Brown rot fungus</name>
    <dbReference type="NCBI Taxonomy" id="2126942"/>
    <lineage>
        <taxon>Eukaryota</taxon>
        <taxon>Fungi</taxon>
        <taxon>Dikarya</taxon>
        <taxon>Basidiomycota</taxon>
        <taxon>Agaricomycotina</taxon>
        <taxon>Agaricomycetes</taxon>
        <taxon>Polyporales</taxon>
        <taxon>Fomitopsis</taxon>
    </lineage>
</organism>
<keyword evidence="3" id="KW-0378">Hydrolase</keyword>
<dbReference type="InterPro" id="IPR038765">
    <property type="entry name" value="Papain-like_cys_pep_sf"/>
</dbReference>
<dbReference type="Gene3D" id="3.40.395.10">
    <property type="entry name" value="Adenoviral Proteinase, Chain A"/>
    <property type="match status" value="1"/>
</dbReference>
<dbReference type="EMBL" id="KE504217">
    <property type="protein sequence ID" value="EPS95015.1"/>
    <property type="molecule type" value="Genomic_DNA"/>
</dbReference>
<evidence type="ECO:0000313" key="6">
    <source>
        <dbReference type="EMBL" id="EPS95015.1"/>
    </source>
</evidence>
<protein>
    <recommendedName>
        <fullName evidence="5">Ubiquitin-like protease family profile domain-containing protein</fullName>
    </recommendedName>
</protein>
<dbReference type="Proteomes" id="UP000015241">
    <property type="component" value="Unassembled WGS sequence"/>
</dbReference>
<dbReference type="GO" id="GO:0019783">
    <property type="term" value="F:ubiquitin-like protein peptidase activity"/>
    <property type="evidence" value="ECO:0007669"/>
    <property type="project" value="UniProtKB-ARBA"/>
</dbReference>
<evidence type="ECO:0000256" key="1">
    <source>
        <dbReference type="ARBA" id="ARBA00005234"/>
    </source>
</evidence>
<dbReference type="InParanoid" id="S8EZH7"/>
<dbReference type="SUPFAM" id="SSF54001">
    <property type="entry name" value="Cysteine proteinases"/>
    <property type="match status" value="1"/>
</dbReference>
<feature type="signal peptide" evidence="4">
    <location>
        <begin position="1"/>
        <end position="23"/>
    </location>
</feature>
<dbReference type="GO" id="GO:0006508">
    <property type="term" value="P:proteolysis"/>
    <property type="evidence" value="ECO:0007669"/>
    <property type="project" value="UniProtKB-KW"/>
</dbReference>
<dbReference type="AlphaFoldDB" id="S8EZH7"/>
<evidence type="ECO:0000313" key="7">
    <source>
        <dbReference type="Proteomes" id="UP000015241"/>
    </source>
</evidence>
<reference evidence="6 7" key="1">
    <citation type="journal article" date="2012" name="Science">
        <title>The Paleozoic origin of enzymatic lignin decomposition reconstructed from 31 fungal genomes.</title>
        <authorList>
            <person name="Floudas D."/>
            <person name="Binder M."/>
            <person name="Riley R."/>
            <person name="Barry K."/>
            <person name="Blanchette R.A."/>
            <person name="Henrissat B."/>
            <person name="Martinez A.T."/>
            <person name="Otillar R."/>
            <person name="Spatafora J.W."/>
            <person name="Yadav J.S."/>
            <person name="Aerts A."/>
            <person name="Benoit I."/>
            <person name="Boyd A."/>
            <person name="Carlson A."/>
            <person name="Copeland A."/>
            <person name="Coutinho P.M."/>
            <person name="de Vries R.P."/>
            <person name="Ferreira P."/>
            <person name="Findley K."/>
            <person name="Foster B."/>
            <person name="Gaskell J."/>
            <person name="Glotzer D."/>
            <person name="Gorecki P."/>
            <person name="Heitman J."/>
            <person name="Hesse C."/>
            <person name="Hori C."/>
            <person name="Igarashi K."/>
            <person name="Jurgens J.A."/>
            <person name="Kallen N."/>
            <person name="Kersten P."/>
            <person name="Kohler A."/>
            <person name="Kuees U."/>
            <person name="Kumar T.K.A."/>
            <person name="Kuo A."/>
            <person name="LaButti K."/>
            <person name="Larrondo L.F."/>
            <person name="Lindquist E."/>
            <person name="Ling A."/>
            <person name="Lombard V."/>
            <person name="Lucas S."/>
            <person name="Lundell T."/>
            <person name="Martin R."/>
            <person name="McLaughlin D.J."/>
            <person name="Morgenstern I."/>
            <person name="Morin E."/>
            <person name="Murat C."/>
            <person name="Nagy L.G."/>
            <person name="Nolan M."/>
            <person name="Ohm R.A."/>
            <person name="Patyshakuliyeva A."/>
            <person name="Rokas A."/>
            <person name="Ruiz-Duenas F.J."/>
            <person name="Sabat G."/>
            <person name="Salamov A."/>
            <person name="Samejima M."/>
            <person name="Schmutz J."/>
            <person name="Slot J.C."/>
            <person name="St John F."/>
            <person name="Stenlid J."/>
            <person name="Sun H."/>
            <person name="Sun S."/>
            <person name="Syed K."/>
            <person name="Tsang A."/>
            <person name="Wiebenga A."/>
            <person name="Young D."/>
            <person name="Pisabarro A."/>
            <person name="Eastwood D.C."/>
            <person name="Martin F."/>
            <person name="Cullen D."/>
            <person name="Grigoriev I.V."/>
            <person name="Hibbett D.S."/>
        </authorList>
    </citation>
    <scope>NUCLEOTIDE SEQUENCE</scope>
    <source>
        <strain evidence="7">FP-58527</strain>
    </source>
</reference>
<dbReference type="STRING" id="743788.S8EZH7"/>
<dbReference type="InterPro" id="IPR003653">
    <property type="entry name" value="Peptidase_C48_C"/>
</dbReference>
<dbReference type="OrthoDB" id="2754401at2759"/>
<dbReference type="GO" id="GO:0008234">
    <property type="term" value="F:cysteine-type peptidase activity"/>
    <property type="evidence" value="ECO:0007669"/>
    <property type="project" value="InterPro"/>
</dbReference>
<feature type="domain" description="Ubiquitin-like protease family profile" evidence="5">
    <location>
        <begin position="39"/>
        <end position="221"/>
    </location>
</feature>
<evidence type="ECO:0000256" key="4">
    <source>
        <dbReference type="SAM" id="SignalP"/>
    </source>
</evidence>
<gene>
    <name evidence="6" type="ORF">FOMPIDRAFT_1133265</name>
</gene>